<keyword evidence="2" id="KW-0812">Transmembrane</keyword>
<evidence type="ECO:0000313" key="3">
    <source>
        <dbReference type="RefSeq" id="XP_013165222.1"/>
    </source>
</evidence>
<proteinExistence type="predicted"/>
<feature type="region of interest" description="Disordered" evidence="1">
    <location>
        <begin position="409"/>
        <end position="478"/>
    </location>
</feature>
<dbReference type="GeneID" id="106116048"/>
<feature type="compositionally biased region" description="Low complexity" evidence="1">
    <location>
        <begin position="1205"/>
        <end position="1226"/>
    </location>
</feature>
<sequence length="1441" mass="163548">MDGDTGTVHGIRNVRYTLENERRTFRAIHFNRNKYKYREKRRSPVNEAYENKDYITTNDWPFKSPDFDRKTNITSKEYTKCSRCKRRLRTTSIDLKPLKRIISSCSFIGKSKIKGISISPGNVTLINKIVSSDENVRSRGDNEVKVLYKRDFRRKENAKQIIAPRRSGTKNIETDNSQTSLFGFQRCIQRKRHINYNLSVFYKLLHGDAKHHNVLRCKHYSFEDLNLDKPKKKSSFVKSQNDTPAHYNLVNFTQHSSISNVYLLKPKYYKKLQSLRKNKSPFRCLDPDKGKSILKKEDDLHNTDVQSFKTKNKEQEVDATDNLTSKPPYTGVTGVSICKPAAKISNTCLQVKPKISTSRKCSKKSVELFNFLHAAMKYLLFIMTLIIWFPCILVLGLGWLISYPCRPHKESCSSKGTRTKRRRKSIAKKKKRKDKPRQHTKKEIKCNVSEEKKKQKASLKKKKPATSNSKKKKGLGKKCSKTCSDCTQYTVTPTGFYVPESTTTVAMFPNEEIGSCIGKKRQKSVSFKQPCGRSSETYLKISKNQVCSGCRDKNEQSIDICDDTNEDEEDLDHKSDFNNQCQAIVIKSCKGKRNRRKVEVCVPKSLSKLLQSALRGSCSTTNQFANVRKLPKIKSCNSTAAACIAFKKKRKCLSRQSKYIMHNLKKNLEVSRSSVTRCLPSPCPGGCAAKAARRQAAIAARRQAAGGGDGKKRKKIKQSRKKRKCRKPKTVMKFLPPPPRKSCSVGSNISLPQRTSKTKSLRRCNRMTCDRQPLKVVSVSKMYAPVRPEVRTISSNTMMLQTSSFFKSLKKKCGKKREKRISVKKFITVPCPKNRHFSSNTRLEKPKKPRKSTTVVKFFPLPHHRLVHSSVNTRKLKLPSSCKKVKSKSSSACLSPPSKVINFFPKPCSSTIACSTCEIILPIEPLEKQPKQPKKKKPPPPKDDCNAVGLMLEGRKSYDKRHSQEMLAKKPARICKFFPAPRCSTRTLAVGACIKDEIKLPSKSSKSTSFPQKTLFRSLSVTTGTNTCSAAPTQIIKYIKSHKTIMHRGTVPQKFKGDIFSKTDPKHADKSKNLKKPEKSGSTTGKQPCVPPGTKRGTTPGNKPDTKPGTKQSHEGGSLKKRSTGFSTKPIQTRSRKVMLQTTYPVIRFQPRSQVVTCTRGVNTRKAEWCFITGYRRFQQKRKIRKLRKAADEQRKILICKKSGKSPGTSQSSRSSPRSLTASPTPGSSQSALQAKKRAERAKQLAKEKSKSKSKAETLAKQKKERDKALAKQKAKQRAEAQAKQKAKRRDSTASAAKEKAKKEEQSKAQSKQKAKERAKALAKQKAKNRAKALKARDKKRKAKSKKKGKKAFKKNAGKVFKQLTPSGYNVKCEDIIAKPNRPCKFIYDIWPSAYPAFLVLYKMYNSVCHLFFFVLACCIWSPLFCWCFIFYFLIIKRMFC</sequence>
<feature type="compositionally biased region" description="Basic and acidic residues" evidence="1">
    <location>
        <begin position="441"/>
        <end position="453"/>
    </location>
</feature>
<gene>
    <name evidence="3" type="primary">LOC106116048</name>
</gene>
<evidence type="ECO:0000256" key="2">
    <source>
        <dbReference type="SAM" id="Phobius"/>
    </source>
</evidence>
<feature type="compositionally biased region" description="Basic residues" evidence="1">
    <location>
        <begin position="417"/>
        <end position="440"/>
    </location>
</feature>
<feature type="compositionally biased region" description="Basic and acidic residues" evidence="1">
    <location>
        <begin position="1241"/>
        <end position="1270"/>
    </location>
</feature>
<feature type="region of interest" description="Disordered" evidence="1">
    <location>
        <begin position="1198"/>
        <end position="1354"/>
    </location>
</feature>
<dbReference type="KEGG" id="pxu:106116048"/>
<keyword evidence="2" id="KW-0472">Membrane</keyword>
<feature type="compositionally biased region" description="Polar residues" evidence="1">
    <location>
        <begin position="744"/>
        <end position="755"/>
    </location>
</feature>
<keyword evidence="2" id="KW-1133">Transmembrane helix</keyword>
<feature type="region of interest" description="Disordered" evidence="1">
    <location>
        <begin position="702"/>
        <end position="759"/>
    </location>
</feature>
<protein>
    <submittedName>
        <fullName evidence="3">Uncharacterized protein LOC106116048</fullName>
    </submittedName>
</protein>
<feature type="compositionally biased region" description="Basic residues" evidence="1">
    <location>
        <begin position="454"/>
        <end position="478"/>
    </location>
</feature>
<feature type="compositionally biased region" description="Basic residues" evidence="1">
    <location>
        <begin position="1321"/>
        <end position="1354"/>
    </location>
</feature>
<feature type="compositionally biased region" description="Basic and acidic residues" evidence="1">
    <location>
        <begin position="1297"/>
        <end position="1307"/>
    </location>
</feature>
<feature type="transmembrane region" description="Helical" evidence="2">
    <location>
        <begin position="378"/>
        <end position="401"/>
    </location>
</feature>
<organism evidence="3">
    <name type="scientific">Papilio xuthus</name>
    <name type="common">Asian swallowtail butterfly</name>
    <dbReference type="NCBI Taxonomy" id="66420"/>
    <lineage>
        <taxon>Eukaryota</taxon>
        <taxon>Metazoa</taxon>
        <taxon>Ecdysozoa</taxon>
        <taxon>Arthropoda</taxon>
        <taxon>Hexapoda</taxon>
        <taxon>Insecta</taxon>
        <taxon>Pterygota</taxon>
        <taxon>Neoptera</taxon>
        <taxon>Endopterygota</taxon>
        <taxon>Lepidoptera</taxon>
        <taxon>Glossata</taxon>
        <taxon>Ditrysia</taxon>
        <taxon>Papilionoidea</taxon>
        <taxon>Papilionidae</taxon>
        <taxon>Papilioninae</taxon>
        <taxon>Papilio</taxon>
    </lineage>
</organism>
<feature type="transmembrane region" description="Helical" evidence="2">
    <location>
        <begin position="1411"/>
        <end position="1435"/>
    </location>
</feature>
<reference evidence="3" key="1">
    <citation type="submission" date="2025-08" db="UniProtKB">
        <authorList>
            <consortium name="RefSeq"/>
        </authorList>
    </citation>
    <scope>IDENTIFICATION</scope>
</reference>
<feature type="region of interest" description="Disordered" evidence="1">
    <location>
        <begin position="1055"/>
        <end position="1137"/>
    </location>
</feature>
<feature type="compositionally biased region" description="Polar residues" evidence="1">
    <location>
        <begin position="1124"/>
        <end position="1133"/>
    </location>
</feature>
<feature type="compositionally biased region" description="Basic and acidic residues" evidence="1">
    <location>
        <begin position="1055"/>
        <end position="1079"/>
    </location>
</feature>
<dbReference type="RefSeq" id="XP_013165222.1">
    <property type="nucleotide sequence ID" value="XM_013309768.1"/>
</dbReference>
<dbReference type="Proteomes" id="UP000694872">
    <property type="component" value="Unplaced"/>
</dbReference>
<evidence type="ECO:0000256" key="1">
    <source>
        <dbReference type="SAM" id="MobiDB-lite"/>
    </source>
</evidence>
<accession>A0AAJ6Z4L9</accession>
<feature type="compositionally biased region" description="Basic and acidic residues" evidence="1">
    <location>
        <begin position="1104"/>
        <end position="1118"/>
    </location>
</feature>
<feature type="compositionally biased region" description="Basic residues" evidence="1">
    <location>
        <begin position="711"/>
        <end position="730"/>
    </location>
</feature>
<name>A0AAJ6Z4L9_PAPXU</name>